<dbReference type="Gene3D" id="1.10.3330.10">
    <property type="entry name" value="Oxo-4-hydroxy-4-carboxy-5-ureidoimidazoline decarboxylase"/>
    <property type="match status" value="1"/>
</dbReference>
<name>A0AAN6H8P8_9PEZI</name>
<feature type="domain" description="Oxo-4-hydroxy-4-carboxy-5-ureidoimidazoline decarboxylase" evidence="3">
    <location>
        <begin position="14"/>
        <end position="175"/>
    </location>
</feature>
<keyword evidence="5" id="KW-1185">Reference proteome</keyword>
<evidence type="ECO:0000313" key="5">
    <source>
        <dbReference type="Proteomes" id="UP001175353"/>
    </source>
</evidence>
<dbReference type="AlphaFoldDB" id="A0AAN6H8P8"/>
<dbReference type="InterPro" id="IPR018020">
    <property type="entry name" value="OHCU_decarboxylase"/>
</dbReference>
<sequence>MPTLPPITSLPTSSASQKAQILDLLFEPSTQLHTLSLPLSHNTPFPSYDALISAVGAQLSTLADSSSTSDTQSLESILASHPRLGAKGVESAQSRGEQAGLGLQGEGEREREELRELNEAYEARFPGLRYVVFVNGRGRGAVMEDMRRRIEGGDVGGERRAAIRAMCEIAADRAKKLLRQD</sequence>
<dbReference type="Proteomes" id="UP001175353">
    <property type="component" value="Unassembled WGS sequence"/>
</dbReference>
<reference evidence="4" key="1">
    <citation type="submission" date="2023-06" db="EMBL/GenBank/DDBJ databases">
        <title>Black Yeasts Isolated from many extreme environments.</title>
        <authorList>
            <person name="Coleine C."/>
            <person name="Stajich J.E."/>
            <person name="Selbmann L."/>
        </authorList>
    </citation>
    <scope>NUCLEOTIDE SEQUENCE</scope>
    <source>
        <strain evidence="4">CCFEE 5200</strain>
    </source>
</reference>
<dbReference type="InterPro" id="IPR036778">
    <property type="entry name" value="OHCU_decarboxylase_sf"/>
</dbReference>
<comment type="caution">
    <text evidence="4">The sequence shown here is derived from an EMBL/GenBank/DDBJ whole genome shotgun (WGS) entry which is preliminary data.</text>
</comment>
<accession>A0AAN6H8P8</accession>
<dbReference type="GO" id="GO:0006144">
    <property type="term" value="P:purine nucleobase metabolic process"/>
    <property type="evidence" value="ECO:0007669"/>
    <property type="project" value="UniProtKB-KW"/>
</dbReference>
<organism evidence="4 5">
    <name type="scientific">Friedmanniomyces endolithicus</name>
    <dbReference type="NCBI Taxonomy" id="329885"/>
    <lineage>
        <taxon>Eukaryota</taxon>
        <taxon>Fungi</taxon>
        <taxon>Dikarya</taxon>
        <taxon>Ascomycota</taxon>
        <taxon>Pezizomycotina</taxon>
        <taxon>Dothideomycetes</taxon>
        <taxon>Dothideomycetidae</taxon>
        <taxon>Mycosphaerellales</taxon>
        <taxon>Teratosphaeriaceae</taxon>
        <taxon>Friedmanniomyces</taxon>
    </lineage>
</organism>
<dbReference type="PANTHER" id="PTHR37987">
    <property type="entry name" value="CHROMOSOME 9, WHOLE GENOME SHOTGUN SEQUENCE"/>
    <property type="match status" value="1"/>
</dbReference>
<evidence type="ECO:0000313" key="4">
    <source>
        <dbReference type="EMBL" id="KAK0961293.1"/>
    </source>
</evidence>
<feature type="region of interest" description="Disordered" evidence="2">
    <location>
        <begin position="89"/>
        <end position="109"/>
    </location>
</feature>
<keyword evidence="1" id="KW-0659">Purine metabolism</keyword>
<proteinExistence type="predicted"/>
<evidence type="ECO:0000259" key="3">
    <source>
        <dbReference type="Pfam" id="PF09349"/>
    </source>
</evidence>
<protein>
    <recommendedName>
        <fullName evidence="3">Oxo-4-hydroxy-4-carboxy-5-ureidoimidazoline decarboxylase domain-containing protein</fullName>
    </recommendedName>
</protein>
<dbReference type="EMBL" id="JAUJLE010000314">
    <property type="protein sequence ID" value="KAK0961293.1"/>
    <property type="molecule type" value="Genomic_DNA"/>
</dbReference>
<evidence type="ECO:0000256" key="2">
    <source>
        <dbReference type="SAM" id="MobiDB-lite"/>
    </source>
</evidence>
<dbReference type="PANTHER" id="PTHR37987:SF1">
    <property type="entry name" value="OXO-4-HYDROXY-4-CARBOXY-5-UREIDOIMIDAZOLINE DECARBOXYLASE DOMAIN-CONTAINING PROTEIN"/>
    <property type="match status" value="1"/>
</dbReference>
<evidence type="ECO:0000256" key="1">
    <source>
        <dbReference type="ARBA" id="ARBA00022631"/>
    </source>
</evidence>
<dbReference type="Pfam" id="PF09349">
    <property type="entry name" value="OHCU_decarbox"/>
    <property type="match status" value="1"/>
</dbReference>
<dbReference type="SUPFAM" id="SSF158694">
    <property type="entry name" value="UraD-Like"/>
    <property type="match status" value="1"/>
</dbReference>
<gene>
    <name evidence="4" type="ORF">LTR91_019959</name>
</gene>